<sequence>MTGIKLQDGQSGLPSPQSTSSFWHSEPSSKLLGHRTTPQLPAEADVVVVGSGITGTFAARELVSQGRGVVLLEAREACWGATGRNGGHCQPMVYLSKPEVARFELDTYHFLRNMVEYNKIPCSWATVGGVHGVTSRAAWDLVLQRVAFLQAWHPDLATVVRLVTDPDELKALRVAEGAVGAVVQACAAKCWPYKLVAWVLEGLLASPLFNLQTTTSVLHLQRLETKWMVHTDRGNVTASHVVLATNAYTSRLLPAMTGIIRPVRGQVCALKPVDGAPPLEHSYVWTAQQEGDAGESDDYLIQRDSGELILGGERMAARDTGDGIWRDDEVDPVVGRRLREALNLSLTEFPPKLEAGYEWTGIMGYSVDTQPWIGKVPESLGGGDGLWISAGYTGHGMPVAARGGIVVAEGILGRKGIEIPQQWEPSLDRVEKARLFKMPETLEEELSELVKTQVQ</sequence>
<evidence type="ECO:0000256" key="1">
    <source>
        <dbReference type="SAM" id="MobiDB-lite"/>
    </source>
</evidence>
<dbReference type="Gene3D" id="3.50.50.60">
    <property type="entry name" value="FAD/NAD(P)-binding domain"/>
    <property type="match status" value="1"/>
</dbReference>
<dbReference type="PANTHER" id="PTHR13847">
    <property type="entry name" value="SARCOSINE DEHYDROGENASE-RELATED"/>
    <property type="match status" value="1"/>
</dbReference>
<dbReference type="PANTHER" id="PTHR13847:SF129">
    <property type="entry name" value="FAD DEPENDENT OXIDOREDUCTASE"/>
    <property type="match status" value="1"/>
</dbReference>
<evidence type="ECO:0000313" key="3">
    <source>
        <dbReference type="EMBL" id="CEO50637.1"/>
    </source>
</evidence>
<dbReference type="SUPFAM" id="SSF51905">
    <property type="entry name" value="FAD/NAD(P)-binding domain"/>
    <property type="match status" value="1"/>
</dbReference>
<dbReference type="GO" id="GO:0005737">
    <property type="term" value="C:cytoplasm"/>
    <property type="evidence" value="ECO:0007669"/>
    <property type="project" value="TreeGrafter"/>
</dbReference>
<dbReference type="Gene3D" id="3.30.9.10">
    <property type="entry name" value="D-Amino Acid Oxidase, subunit A, domain 2"/>
    <property type="match status" value="1"/>
</dbReference>
<accession>A0A0B7K4Z1</accession>
<dbReference type="InterPro" id="IPR036188">
    <property type="entry name" value="FAD/NAD-bd_sf"/>
</dbReference>
<protein>
    <recommendedName>
        <fullName evidence="2">FAD dependent oxidoreductase domain-containing protein</fullName>
    </recommendedName>
</protein>
<feature type="compositionally biased region" description="Polar residues" evidence="1">
    <location>
        <begin position="8"/>
        <end position="28"/>
    </location>
</feature>
<gene>
    <name evidence="3" type="ORF">BN869_000006695_1</name>
</gene>
<dbReference type="InterPro" id="IPR006076">
    <property type="entry name" value="FAD-dep_OxRdtase"/>
</dbReference>
<dbReference type="Pfam" id="PF01266">
    <property type="entry name" value="DAO"/>
    <property type="match status" value="1"/>
</dbReference>
<reference evidence="3" key="1">
    <citation type="submission" date="2015-01" db="EMBL/GenBank/DDBJ databases">
        <authorList>
            <person name="Durling Mikael"/>
        </authorList>
    </citation>
    <scope>NUCLEOTIDE SEQUENCE</scope>
</reference>
<feature type="domain" description="FAD dependent oxidoreductase" evidence="2">
    <location>
        <begin position="45"/>
        <end position="409"/>
    </location>
</feature>
<dbReference type="AlphaFoldDB" id="A0A0B7K4Z1"/>
<name>A0A0B7K4Z1_BIOOC</name>
<dbReference type="EMBL" id="CDPU01000019">
    <property type="protein sequence ID" value="CEO50637.1"/>
    <property type="molecule type" value="Genomic_DNA"/>
</dbReference>
<feature type="region of interest" description="Disordered" evidence="1">
    <location>
        <begin position="1"/>
        <end position="35"/>
    </location>
</feature>
<evidence type="ECO:0000259" key="2">
    <source>
        <dbReference type="Pfam" id="PF01266"/>
    </source>
</evidence>
<organism evidence="3">
    <name type="scientific">Bionectria ochroleuca</name>
    <name type="common">Gliocladium roseum</name>
    <dbReference type="NCBI Taxonomy" id="29856"/>
    <lineage>
        <taxon>Eukaryota</taxon>
        <taxon>Fungi</taxon>
        <taxon>Dikarya</taxon>
        <taxon>Ascomycota</taxon>
        <taxon>Pezizomycotina</taxon>
        <taxon>Sordariomycetes</taxon>
        <taxon>Hypocreomycetidae</taxon>
        <taxon>Hypocreales</taxon>
        <taxon>Bionectriaceae</taxon>
        <taxon>Clonostachys</taxon>
    </lineage>
</organism>
<proteinExistence type="predicted"/>